<sequence>MSQNKGIKQVVLSTLCISIMGCAATAQTAGTAMPPLRFTKRVIASESFESVAVFDVNGDGKPDIVSGAFWYEGPDFIERHVIGTVKRYGEYSDDFSTIPLDVNGDGRMDFITGSWFSNNLSWRENPGKDEEWKQHVIDTTGNVECTQGWDVDNDGTLEIVPNNPGFPLKFFKLVKDASGKGTGRFIRVQVAPIQGHGLGFGDINGDGRGDFVVSDGWLEAPPDPVKGKWVPHHEFQLGTTSVPVIVADVNGDGKNDLIAGQGHSYGLDWYEQKTDKSGKRSWVKHAIDPFNSQFHALQWVDIDGDGKKELITGKRFRAHAHDPGVNDPVGTYYYKWNGESFTKEIVSYGMPGTGKGTGLYFAVADLRGTGRKDIVVAGMDGLCVFFNEGIARDPGAK</sequence>
<accession>A0ABP8FQM7</accession>
<evidence type="ECO:0000256" key="2">
    <source>
        <dbReference type="SAM" id="SignalP"/>
    </source>
</evidence>
<dbReference type="Gene3D" id="2.130.10.130">
    <property type="entry name" value="Integrin alpha, N-terminal"/>
    <property type="match status" value="2"/>
</dbReference>
<protein>
    <submittedName>
        <fullName evidence="3">FG-GAP-like repeat-containing protein</fullName>
    </submittedName>
</protein>
<dbReference type="EMBL" id="BAABFN010000002">
    <property type="protein sequence ID" value="GAA4308947.1"/>
    <property type="molecule type" value="Genomic_DNA"/>
</dbReference>
<dbReference type="PANTHER" id="PTHR46580:SF4">
    <property type="entry name" value="ATP_GTP-BINDING PROTEIN"/>
    <property type="match status" value="1"/>
</dbReference>
<dbReference type="RefSeq" id="WP_344978183.1">
    <property type="nucleotide sequence ID" value="NZ_BAABFN010000002.1"/>
</dbReference>
<keyword evidence="4" id="KW-1185">Reference proteome</keyword>
<feature type="signal peptide" evidence="2">
    <location>
        <begin position="1"/>
        <end position="28"/>
    </location>
</feature>
<gene>
    <name evidence="3" type="ORF">GCM10023143_16690</name>
</gene>
<evidence type="ECO:0000313" key="3">
    <source>
        <dbReference type="EMBL" id="GAA4308947.1"/>
    </source>
</evidence>
<comment type="caution">
    <text evidence="3">The sequence shown here is derived from an EMBL/GenBank/DDBJ whole genome shotgun (WGS) entry which is preliminary data.</text>
</comment>
<dbReference type="SUPFAM" id="SSF69318">
    <property type="entry name" value="Integrin alpha N-terminal domain"/>
    <property type="match status" value="1"/>
</dbReference>
<reference evidence="4" key="1">
    <citation type="journal article" date="2019" name="Int. J. Syst. Evol. Microbiol.">
        <title>The Global Catalogue of Microorganisms (GCM) 10K type strain sequencing project: providing services to taxonomists for standard genome sequencing and annotation.</title>
        <authorList>
            <consortium name="The Broad Institute Genomics Platform"/>
            <consortium name="The Broad Institute Genome Sequencing Center for Infectious Disease"/>
            <person name="Wu L."/>
            <person name="Ma J."/>
        </authorList>
    </citation>
    <scope>NUCLEOTIDE SEQUENCE [LARGE SCALE GENOMIC DNA]</scope>
    <source>
        <strain evidence="4">JCM 17664</strain>
    </source>
</reference>
<dbReference type="InterPro" id="IPR028994">
    <property type="entry name" value="Integrin_alpha_N"/>
</dbReference>
<proteinExistence type="predicted"/>
<dbReference type="InterPro" id="IPR013517">
    <property type="entry name" value="FG-GAP"/>
</dbReference>
<dbReference type="Pfam" id="PF13517">
    <property type="entry name" value="FG-GAP_3"/>
    <property type="match status" value="2"/>
</dbReference>
<name>A0ABP8FQM7_9BACT</name>
<evidence type="ECO:0000256" key="1">
    <source>
        <dbReference type="ARBA" id="ARBA00022729"/>
    </source>
</evidence>
<dbReference type="Proteomes" id="UP001501207">
    <property type="component" value="Unassembled WGS sequence"/>
</dbReference>
<dbReference type="PANTHER" id="PTHR46580">
    <property type="entry name" value="SENSOR KINASE-RELATED"/>
    <property type="match status" value="1"/>
</dbReference>
<organism evidence="3 4">
    <name type="scientific">Compostibacter hankyongensis</name>
    <dbReference type="NCBI Taxonomy" id="1007089"/>
    <lineage>
        <taxon>Bacteria</taxon>
        <taxon>Pseudomonadati</taxon>
        <taxon>Bacteroidota</taxon>
        <taxon>Chitinophagia</taxon>
        <taxon>Chitinophagales</taxon>
        <taxon>Chitinophagaceae</taxon>
        <taxon>Compostibacter</taxon>
    </lineage>
</organism>
<evidence type="ECO:0000313" key="4">
    <source>
        <dbReference type="Proteomes" id="UP001501207"/>
    </source>
</evidence>
<feature type="chain" id="PRO_5046926885" evidence="2">
    <location>
        <begin position="29"/>
        <end position="397"/>
    </location>
</feature>
<dbReference type="PROSITE" id="PS51257">
    <property type="entry name" value="PROKAR_LIPOPROTEIN"/>
    <property type="match status" value="1"/>
</dbReference>
<keyword evidence="1 2" id="KW-0732">Signal</keyword>